<evidence type="ECO:0000313" key="6">
    <source>
        <dbReference type="Proteomes" id="UP000291343"/>
    </source>
</evidence>
<dbReference type="InterPro" id="IPR036291">
    <property type="entry name" value="NAD(P)-bd_dom_sf"/>
</dbReference>
<dbReference type="InParanoid" id="A0A482X3K2"/>
<comment type="caution">
    <text evidence="5">The sequence shown here is derived from an EMBL/GenBank/DDBJ whole genome shotgun (WGS) entry which is preliminary data.</text>
</comment>
<protein>
    <recommendedName>
        <fullName evidence="4">Ketoreductase domain-containing protein</fullName>
    </recommendedName>
</protein>
<dbReference type="GO" id="GO:0016491">
    <property type="term" value="F:oxidoreductase activity"/>
    <property type="evidence" value="ECO:0007669"/>
    <property type="project" value="UniProtKB-KW"/>
</dbReference>
<dbReference type="Proteomes" id="UP000291343">
    <property type="component" value="Unassembled WGS sequence"/>
</dbReference>
<dbReference type="GO" id="GO:0006629">
    <property type="term" value="P:lipid metabolic process"/>
    <property type="evidence" value="ECO:0007669"/>
    <property type="project" value="UniProtKB-ARBA"/>
</dbReference>
<keyword evidence="1" id="KW-0560">Oxidoreductase</keyword>
<dbReference type="InterPro" id="IPR057326">
    <property type="entry name" value="KR_dom"/>
</dbReference>
<dbReference type="InterPro" id="IPR053011">
    <property type="entry name" value="SDR_family_member_7"/>
</dbReference>
<organism evidence="5 6">
    <name type="scientific">Laodelphax striatellus</name>
    <name type="common">Small brown planthopper</name>
    <name type="synonym">Delphax striatella</name>
    <dbReference type="NCBI Taxonomy" id="195883"/>
    <lineage>
        <taxon>Eukaryota</taxon>
        <taxon>Metazoa</taxon>
        <taxon>Ecdysozoa</taxon>
        <taxon>Arthropoda</taxon>
        <taxon>Hexapoda</taxon>
        <taxon>Insecta</taxon>
        <taxon>Pterygota</taxon>
        <taxon>Neoptera</taxon>
        <taxon>Paraneoptera</taxon>
        <taxon>Hemiptera</taxon>
        <taxon>Auchenorrhyncha</taxon>
        <taxon>Fulgoroidea</taxon>
        <taxon>Delphacidae</taxon>
        <taxon>Criomorphinae</taxon>
        <taxon>Laodelphax</taxon>
    </lineage>
</organism>
<evidence type="ECO:0000313" key="5">
    <source>
        <dbReference type="EMBL" id="RZF40449.1"/>
    </source>
</evidence>
<dbReference type="AlphaFoldDB" id="A0A482X3K2"/>
<dbReference type="EMBL" id="QKKF02018237">
    <property type="protein sequence ID" value="RZF40449.1"/>
    <property type="molecule type" value="Genomic_DNA"/>
</dbReference>
<dbReference type="PANTHER" id="PTHR44269:SF1">
    <property type="entry name" value="DEHYDROGENASE_REDUCTASE SDR FAMILY MEMBER 7"/>
    <property type="match status" value="1"/>
</dbReference>
<evidence type="ECO:0000259" key="4">
    <source>
        <dbReference type="SMART" id="SM00822"/>
    </source>
</evidence>
<proteinExistence type="inferred from homology"/>
<dbReference type="Gene3D" id="3.40.50.720">
    <property type="entry name" value="NAD(P)-binding Rossmann-like Domain"/>
    <property type="match status" value="1"/>
</dbReference>
<feature type="transmembrane region" description="Helical" evidence="3">
    <location>
        <begin position="6"/>
        <end position="24"/>
    </location>
</feature>
<dbReference type="SMR" id="A0A482X3K2"/>
<dbReference type="InterPro" id="IPR002347">
    <property type="entry name" value="SDR_fam"/>
</dbReference>
<keyword evidence="6" id="KW-1185">Reference proteome</keyword>
<name>A0A482X3K2_LAOST</name>
<reference evidence="5 6" key="1">
    <citation type="journal article" date="2017" name="Gigascience">
        <title>Genome sequence of the small brown planthopper, Laodelphax striatellus.</title>
        <authorList>
            <person name="Zhu J."/>
            <person name="Jiang F."/>
            <person name="Wang X."/>
            <person name="Yang P."/>
            <person name="Bao Y."/>
            <person name="Zhao W."/>
            <person name="Wang W."/>
            <person name="Lu H."/>
            <person name="Wang Q."/>
            <person name="Cui N."/>
            <person name="Li J."/>
            <person name="Chen X."/>
            <person name="Luo L."/>
            <person name="Yu J."/>
            <person name="Kang L."/>
            <person name="Cui F."/>
        </authorList>
    </citation>
    <scope>NUCLEOTIDE SEQUENCE [LARGE SCALE GENOMIC DNA]</scope>
    <source>
        <strain evidence="5">Lst14</strain>
    </source>
</reference>
<evidence type="ECO:0000256" key="2">
    <source>
        <dbReference type="RuleBase" id="RU000363"/>
    </source>
</evidence>
<gene>
    <name evidence="5" type="ORF">LSTR_LSTR013911</name>
</gene>
<keyword evidence="3" id="KW-0472">Membrane</keyword>
<feature type="domain" description="Ketoreductase" evidence="4">
    <location>
        <begin position="47"/>
        <end position="232"/>
    </location>
</feature>
<evidence type="ECO:0000256" key="1">
    <source>
        <dbReference type="ARBA" id="ARBA00023002"/>
    </source>
</evidence>
<dbReference type="InterPro" id="IPR020904">
    <property type="entry name" value="Sc_DH/Rdtase_CS"/>
</dbReference>
<dbReference type="SMART" id="SM00822">
    <property type="entry name" value="PKS_KR"/>
    <property type="match status" value="1"/>
</dbReference>
<keyword evidence="3" id="KW-0812">Transmembrane</keyword>
<dbReference type="OrthoDB" id="47007at2759"/>
<dbReference type="PRINTS" id="PR00080">
    <property type="entry name" value="SDRFAMILY"/>
</dbReference>
<dbReference type="Pfam" id="PF00106">
    <property type="entry name" value="adh_short"/>
    <property type="match status" value="1"/>
</dbReference>
<accession>A0A482X3K2</accession>
<comment type="similarity">
    <text evidence="2">Belongs to the short-chain dehydrogenases/reductases (SDR) family.</text>
</comment>
<dbReference type="FunCoup" id="A0A482X3K2">
    <property type="interactions" value="188"/>
</dbReference>
<dbReference type="PROSITE" id="PS00061">
    <property type="entry name" value="ADH_SHORT"/>
    <property type="match status" value="1"/>
</dbReference>
<dbReference type="STRING" id="195883.A0A482X3K2"/>
<dbReference type="SUPFAM" id="SSF51735">
    <property type="entry name" value="NAD(P)-binding Rossmann-fold domains"/>
    <property type="match status" value="1"/>
</dbReference>
<keyword evidence="3" id="KW-1133">Transmembrane helix</keyword>
<evidence type="ECO:0000256" key="3">
    <source>
        <dbReference type="SAM" id="Phobius"/>
    </source>
</evidence>
<dbReference type="PRINTS" id="PR00081">
    <property type="entry name" value="GDHRDH"/>
</dbReference>
<sequence length="325" mass="36095">MDFLTLIGFFVVLYLFVYLIVLSISDCDLGLLWAERFGEKLDTFKGKVVWITGASSGIGEHLAIVLAKHGAKLILSARSEENLLRVQQRCIAEAQAYQGDIAILPLDVTDFSKHEQCFQKAIHQFGKLDILVNNAGRSQRAVWEDIDVEVDKQLFTLNVFGAVALARKAIRHFNDQGSGHLVVTSSLAGVIPAPFSASYTGSKFALHGYFNCLRNEKLGSNLAITLLCPGPVFSNFLNEAFTNTPGEKFGQKVSATDRRMSAERCATLSAIAIANKLDEVWMALFPVLHFTYIVVNWPYLTSKIMKLIGPQLFQKMRDSKQTVQN</sequence>
<dbReference type="PANTHER" id="PTHR44269">
    <property type="entry name" value="DEHYDROGENASE/REDUCTASE SDR FAMILY MEMBER 7-RELATED"/>
    <property type="match status" value="1"/>
</dbReference>